<dbReference type="GeneID" id="120260664"/>
<proteinExistence type="predicted"/>
<keyword evidence="2" id="KW-1185">Reference proteome</keyword>
<dbReference type="PANTHER" id="PTHR36899">
    <property type="entry name" value="OS04G0395700 PROTEIN"/>
    <property type="match status" value="1"/>
</dbReference>
<evidence type="ECO:0000313" key="2">
    <source>
        <dbReference type="Proteomes" id="UP001515500"/>
    </source>
</evidence>
<reference evidence="3" key="1">
    <citation type="submission" date="2025-08" db="UniProtKB">
        <authorList>
            <consortium name="RefSeq"/>
        </authorList>
    </citation>
    <scope>IDENTIFICATION</scope>
</reference>
<evidence type="ECO:0000313" key="3">
    <source>
        <dbReference type="RefSeq" id="XP_039124134.1"/>
    </source>
</evidence>
<sequence length="199" mass="21378">MAQPIFTVDLRCLVIGSVIEIEKSSSPDFQTLALLSSSPPPAMAENGSEPQALAPSDPPDHSAKRKPDPDCAVESEANRKSKLLKPLEGEDNGEEEEEANKKEKGVITAVDKGKGKMVVEDEQVDGDDEDSSSDDVSNGGVDGGDEDGSDFDDDPLAEVDLDNILPSRTRRRVPPPPGAYLVVDQDEDEEDDEDEDGEE</sequence>
<gene>
    <name evidence="3" type="primary">LOC120260664</name>
</gene>
<dbReference type="RefSeq" id="XP_039124134.1">
    <property type="nucleotide sequence ID" value="XM_039268200.1"/>
</dbReference>
<name>A0AB40BAN0_DIOCR</name>
<feature type="compositionally biased region" description="Acidic residues" evidence="1">
    <location>
        <begin position="120"/>
        <end position="133"/>
    </location>
</feature>
<dbReference type="Proteomes" id="UP001515500">
    <property type="component" value="Chromosome 5"/>
</dbReference>
<accession>A0AB40BAN0</accession>
<dbReference type="AlphaFoldDB" id="A0AB40BAN0"/>
<feature type="compositionally biased region" description="Basic and acidic residues" evidence="1">
    <location>
        <begin position="99"/>
        <end position="119"/>
    </location>
</feature>
<feature type="compositionally biased region" description="Acidic residues" evidence="1">
    <location>
        <begin position="143"/>
        <end position="161"/>
    </location>
</feature>
<dbReference type="PANTHER" id="PTHR36899:SF3">
    <property type="entry name" value="F13K23.8 PROTEIN"/>
    <property type="match status" value="1"/>
</dbReference>
<feature type="compositionally biased region" description="Acidic residues" evidence="1">
    <location>
        <begin position="89"/>
        <end position="98"/>
    </location>
</feature>
<feature type="compositionally biased region" description="Basic and acidic residues" evidence="1">
    <location>
        <begin position="58"/>
        <end position="69"/>
    </location>
</feature>
<feature type="region of interest" description="Disordered" evidence="1">
    <location>
        <begin position="32"/>
        <end position="199"/>
    </location>
</feature>
<feature type="compositionally biased region" description="Acidic residues" evidence="1">
    <location>
        <begin position="184"/>
        <end position="199"/>
    </location>
</feature>
<protein>
    <submittedName>
        <fullName evidence="3">Histone H2A.Z-specific chaperone CHZ1-like</fullName>
    </submittedName>
</protein>
<organism evidence="2 3">
    <name type="scientific">Dioscorea cayennensis subsp. rotundata</name>
    <name type="common">White Guinea yam</name>
    <name type="synonym">Dioscorea rotundata</name>
    <dbReference type="NCBI Taxonomy" id="55577"/>
    <lineage>
        <taxon>Eukaryota</taxon>
        <taxon>Viridiplantae</taxon>
        <taxon>Streptophyta</taxon>
        <taxon>Embryophyta</taxon>
        <taxon>Tracheophyta</taxon>
        <taxon>Spermatophyta</taxon>
        <taxon>Magnoliopsida</taxon>
        <taxon>Liliopsida</taxon>
        <taxon>Dioscoreales</taxon>
        <taxon>Dioscoreaceae</taxon>
        <taxon>Dioscorea</taxon>
    </lineage>
</organism>
<evidence type="ECO:0000256" key="1">
    <source>
        <dbReference type="SAM" id="MobiDB-lite"/>
    </source>
</evidence>